<reference evidence="2" key="1">
    <citation type="submission" date="2021-02" db="EMBL/GenBank/DDBJ databases">
        <title>Skermanella TT6 skin isolate.</title>
        <authorList>
            <person name="Lee K."/>
            <person name="Ganzorig M."/>
        </authorList>
    </citation>
    <scope>NUCLEOTIDE SEQUENCE</scope>
    <source>
        <strain evidence="2">TT6</strain>
    </source>
</reference>
<dbReference type="Gene3D" id="2.30.110.10">
    <property type="entry name" value="Electron Transport, Fmn-binding Protein, Chain A"/>
    <property type="match status" value="1"/>
</dbReference>
<dbReference type="InterPro" id="IPR011576">
    <property type="entry name" value="Pyridox_Oxase_N"/>
</dbReference>
<dbReference type="PANTHER" id="PTHR42815">
    <property type="entry name" value="FAD-BINDING, PUTATIVE (AFU_ORTHOLOGUE AFUA_6G07600)-RELATED"/>
    <property type="match status" value="1"/>
</dbReference>
<dbReference type="PANTHER" id="PTHR42815:SF2">
    <property type="entry name" value="FAD-BINDING, PUTATIVE (AFU_ORTHOLOGUE AFUA_6G07600)-RELATED"/>
    <property type="match status" value="1"/>
</dbReference>
<gene>
    <name evidence="2" type="ORF">IGS68_01210</name>
</gene>
<dbReference type="Proteomes" id="UP000595197">
    <property type="component" value="Chromosome"/>
</dbReference>
<name>A0ABX7BBV9_9PROT</name>
<keyword evidence="3" id="KW-1185">Reference proteome</keyword>
<accession>A0ABX7BBV9</accession>
<proteinExistence type="predicted"/>
<evidence type="ECO:0000259" key="1">
    <source>
        <dbReference type="Pfam" id="PF01243"/>
    </source>
</evidence>
<dbReference type="Pfam" id="PF01243">
    <property type="entry name" value="PNPOx_N"/>
    <property type="match status" value="1"/>
</dbReference>
<dbReference type="RefSeq" id="WP_201076727.1">
    <property type="nucleotide sequence ID" value="NZ_CP067420.1"/>
</dbReference>
<evidence type="ECO:0000313" key="3">
    <source>
        <dbReference type="Proteomes" id="UP000595197"/>
    </source>
</evidence>
<feature type="domain" description="Pyridoxamine 5'-phosphate oxidase N-terminal" evidence="1">
    <location>
        <begin position="49"/>
        <end position="139"/>
    </location>
</feature>
<sequence>MINRFLQIASTPSVRSAREKQGSAAGYARFDGTLDPDGPVAHDRLGAAEVEFIARRDGFYIASVSETGWPYVQFRGGPPGFLWVLDDRTLGFADLRGNRQYITVGNVGQNDRVALFLMDYAHRRRLKLFGRIALVEAGDDPGLGARLAVPGYAAGVERAALVTVEGFDWNCPQHITPRFTEAELADVLAPLTQRLEELRAENDRLKSALAERARPPGEAVAPR</sequence>
<evidence type="ECO:0000313" key="2">
    <source>
        <dbReference type="EMBL" id="QQP89927.1"/>
    </source>
</evidence>
<dbReference type="SUPFAM" id="SSF50475">
    <property type="entry name" value="FMN-binding split barrel"/>
    <property type="match status" value="1"/>
</dbReference>
<organism evidence="2 3">
    <name type="scientific">Skermanella cutis</name>
    <dbReference type="NCBI Taxonomy" id="2775420"/>
    <lineage>
        <taxon>Bacteria</taxon>
        <taxon>Pseudomonadati</taxon>
        <taxon>Pseudomonadota</taxon>
        <taxon>Alphaproteobacteria</taxon>
        <taxon>Rhodospirillales</taxon>
        <taxon>Azospirillaceae</taxon>
        <taxon>Skermanella</taxon>
    </lineage>
</organism>
<protein>
    <submittedName>
        <fullName evidence="2">Pyridoxamine 5'-phosphate oxidase family protein</fullName>
    </submittedName>
</protein>
<dbReference type="InterPro" id="IPR012349">
    <property type="entry name" value="Split_barrel_FMN-bd"/>
</dbReference>
<dbReference type="EMBL" id="CP067420">
    <property type="protein sequence ID" value="QQP89927.1"/>
    <property type="molecule type" value="Genomic_DNA"/>
</dbReference>